<dbReference type="EMBL" id="LNCU01000030">
    <property type="protein sequence ID" value="KWV59530.1"/>
    <property type="molecule type" value="Genomic_DNA"/>
</dbReference>
<gene>
    <name evidence="1" type="ORF">AS156_31375</name>
</gene>
<comment type="caution">
    <text evidence="1">The sequence shown here is derived from an EMBL/GenBank/DDBJ whole genome shotgun (WGS) entry which is preliminary data.</text>
</comment>
<accession>A0A109K2K6</accession>
<name>A0A109K2K6_9BRAD</name>
<reference evidence="1 2" key="1">
    <citation type="submission" date="2015-11" db="EMBL/GenBank/DDBJ databases">
        <title>Draft Genome Sequence of the Strain BR 10303 (Bradyrhizobium sp.) isolated from nodules of Centrolobium paraense.</title>
        <authorList>
            <person name="Zelli J.E."/>
            <person name="Simoes-Araujo J.L."/>
            <person name="Barauna A.C."/>
            <person name="Silva K."/>
        </authorList>
    </citation>
    <scope>NUCLEOTIDE SEQUENCE [LARGE SCALE GENOMIC DNA]</scope>
    <source>
        <strain evidence="1 2">BR 10303</strain>
    </source>
</reference>
<evidence type="ECO:0000313" key="1">
    <source>
        <dbReference type="EMBL" id="KWV59530.1"/>
    </source>
</evidence>
<keyword evidence="2" id="KW-1185">Reference proteome</keyword>
<dbReference type="Proteomes" id="UP000057737">
    <property type="component" value="Unassembled WGS sequence"/>
</dbReference>
<sequence>MTHQATAAAARHAAYIKRLRTSMRRALQATKARETKRAAKGRPAVAVTVTLDQIMAKLEANAYACALTGLEFWNDDADQFGPTMPSIDLISCDGSYDDANTRVVVYGITACRGRGSDDDLYHIAEALLARKRSRRG</sequence>
<dbReference type="AlphaFoldDB" id="A0A109K2K6"/>
<protein>
    <submittedName>
        <fullName evidence="1">Uncharacterized protein</fullName>
    </submittedName>
</protein>
<evidence type="ECO:0000313" key="2">
    <source>
        <dbReference type="Proteomes" id="UP000057737"/>
    </source>
</evidence>
<proteinExistence type="predicted"/>
<organism evidence="1 2">
    <name type="scientific">Bradyrhizobium macuxiense</name>
    <dbReference type="NCBI Taxonomy" id="1755647"/>
    <lineage>
        <taxon>Bacteria</taxon>
        <taxon>Pseudomonadati</taxon>
        <taxon>Pseudomonadota</taxon>
        <taxon>Alphaproteobacteria</taxon>
        <taxon>Hyphomicrobiales</taxon>
        <taxon>Nitrobacteraceae</taxon>
        <taxon>Bradyrhizobium</taxon>
    </lineage>
</organism>